<protein>
    <submittedName>
        <fullName evidence="2">Ornithine cyclodeaminase family protein</fullName>
    </submittedName>
</protein>
<dbReference type="InterPro" id="IPR023401">
    <property type="entry name" value="ODC_N"/>
</dbReference>
<evidence type="ECO:0000313" key="3">
    <source>
        <dbReference type="Proteomes" id="UP000481583"/>
    </source>
</evidence>
<evidence type="ECO:0000313" key="2">
    <source>
        <dbReference type="EMBL" id="NGN66181.1"/>
    </source>
</evidence>
<dbReference type="SUPFAM" id="SSF51735">
    <property type="entry name" value="NAD(P)-binding Rossmann-fold domains"/>
    <property type="match status" value="1"/>
</dbReference>
<dbReference type="InterPro" id="IPR003462">
    <property type="entry name" value="ODC_Mu_crystall"/>
</dbReference>
<dbReference type="InterPro" id="IPR036291">
    <property type="entry name" value="NAD(P)-bd_dom_sf"/>
</dbReference>
<organism evidence="2 3">
    <name type="scientific">Streptomyces coryli</name>
    <dbReference type="NCBI Taxonomy" id="1128680"/>
    <lineage>
        <taxon>Bacteria</taxon>
        <taxon>Bacillati</taxon>
        <taxon>Actinomycetota</taxon>
        <taxon>Actinomycetes</taxon>
        <taxon>Kitasatosporales</taxon>
        <taxon>Streptomycetaceae</taxon>
        <taxon>Streptomyces</taxon>
    </lineage>
</organism>
<dbReference type="Gene3D" id="3.30.1780.10">
    <property type="entry name" value="ornithine cyclodeaminase, domain 1"/>
    <property type="match status" value="1"/>
</dbReference>
<dbReference type="AlphaFoldDB" id="A0A6G4U4N9"/>
<dbReference type="PIRSF" id="PIRSF001439">
    <property type="entry name" value="CryM"/>
    <property type="match status" value="1"/>
</dbReference>
<dbReference type="Gene3D" id="3.40.50.720">
    <property type="entry name" value="NAD(P)-binding Rossmann-like Domain"/>
    <property type="match status" value="1"/>
</dbReference>
<dbReference type="FunFam" id="3.40.50.720:FF:000311">
    <property type="entry name" value="Ornithine cyclodeaminase"/>
    <property type="match status" value="1"/>
</dbReference>
<gene>
    <name evidence="2" type="ORF">G5C51_20065</name>
</gene>
<dbReference type="Proteomes" id="UP000481583">
    <property type="component" value="Unassembled WGS sequence"/>
</dbReference>
<accession>A0A6G4U4N9</accession>
<sequence length="331" mass="34201">MTLILTRSTIRALLADAVADVEAAVARAHRDLADSRAVLPAPPAMALPGASGTFLAMAAASGPDRLAAVKLLADLPDNRAAGLPVQRSTVLAVDADSGACVALLDGAELTRTRTAAATAVATRALARTDATTLGLVGAGPLAYAHVRALLPARAYEHVVLWGRTPARAQDLAARITAELGLPAKVLDNPRAVTEAADVLCTLTPSREPLVEGAWLAPGQHVNAVGAPPRPDHRELDTEAVVRSRIVVDAYDTARAKSGEVLIPLAEGALTEDDFRRELGDVLSGRAEGRTSAADLTLFNSVGVGLQDLAAARLLIDLAEERGLGLHVDLAG</sequence>
<dbReference type="PANTHER" id="PTHR13812">
    <property type="entry name" value="KETIMINE REDUCTASE MU-CRYSTALLIN"/>
    <property type="match status" value="1"/>
</dbReference>
<comment type="similarity">
    <text evidence="1">Belongs to the ornithine cyclodeaminase/mu-crystallin family.</text>
</comment>
<reference evidence="2 3" key="1">
    <citation type="submission" date="2020-02" db="EMBL/GenBank/DDBJ databases">
        <title>Whole-genome analyses of novel actinobacteria.</title>
        <authorList>
            <person name="Sahin N."/>
        </authorList>
    </citation>
    <scope>NUCLEOTIDE SEQUENCE [LARGE SCALE GENOMIC DNA]</scope>
    <source>
        <strain evidence="2 3">A7024</strain>
    </source>
</reference>
<comment type="caution">
    <text evidence="2">The sequence shown here is derived from an EMBL/GenBank/DDBJ whole genome shotgun (WGS) entry which is preliminary data.</text>
</comment>
<dbReference type="GO" id="GO:0005737">
    <property type="term" value="C:cytoplasm"/>
    <property type="evidence" value="ECO:0007669"/>
    <property type="project" value="TreeGrafter"/>
</dbReference>
<keyword evidence="3" id="KW-1185">Reference proteome</keyword>
<name>A0A6G4U4N9_9ACTN</name>
<proteinExistence type="inferred from homology"/>
<dbReference type="Pfam" id="PF02423">
    <property type="entry name" value="OCD_Mu_crystall"/>
    <property type="match status" value="1"/>
</dbReference>
<evidence type="ECO:0000256" key="1">
    <source>
        <dbReference type="ARBA" id="ARBA00008903"/>
    </source>
</evidence>
<dbReference type="GO" id="GO:0016491">
    <property type="term" value="F:oxidoreductase activity"/>
    <property type="evidence" value="ECO:0007669"/>
    <property type="project" value="UniProtKB-ARBA"/>
</dbReference>
<dbReference type="EMBL" id="JAAKZV010000086">
    <property type="protein sequence ID" value="NGN66181.1"/>
    <property type="molecule type" value="Genomic_DNA"/>
</dbReference>
<dbReference type="GO" id="GO:0019752">
    <property type="term" value="P:carboxylic acid metabolic process"/>
    <property type="evidence" value="ECO:0007669"/>
    <property type="project" value="UniProtKB-ARBA"/>
</dbReference>
<dbReference type="PANTHER" id="PTHR13812:SF19">
    <property type="entry name" value="KETIMINE REDUCTASE MU-CRYSTALLIN"/>
    <property type="match status" value="1"/>
</dbReference>